<organism evidence="2 3">
    <name type="scientific">Phycomyces blakesleeanus</name>
    <dbReference type="NCBI Taxonomy" id="4837"/>
    <lineage>
        <taxon>Eukaryota</taxon>
        <taxon>Fungi</taxon>
        <taxon>Fungi incertae sedis</taxon>
        <taxon>Mucoromycota</taxon>
        <taxon>Mucoromycotina</taxon>
        <taxon>Mucoromycetes</taxon>
        <taxon>Mucorales</taxon>
        <taxon>Phycomycetaceae</taxon>
        <taxon>Phycomyces</taxon>
    </lineage>
</organism>
<reference evidence="2 3" key="1">
    <citation type="submission" date="2024-04" db="EMBL/GenBank/DDBJ databases">
        <title>Symmetric and asymmetric DNA N6-adenine methylation regulates different biological responses in Mucorales.</title>
        <authorList>
            <consortium name="Lawrence Berkeley National Laboratory"/>
            <person name="Lax C."/>
            <person name="Mondo S.J."/>
            <person name="Osorio-Concepcion M."/>
            <person name="Muszewska A."/>
            <person name="Corrochano-Luque M."/>
            <person name="Gutierrez G."/>
            <person name="Riley R."/>
            <person name="Lipzen A."/>
            <person name="Guo J."/>
            <person name="Hundley H."/>
            <person name="Amirebrahimi M."/>
            <person name="Ng V."/>
            <person name="Lorenzo-Gutierrez D."/>
            <person name="Binder U."/>
            <person name="Yang J."/>
            <person name="Song Y."/>
            <person name="Canovas D."/>
            <person name="Navarro E."/>
            <person name="Freitag M."/>
            <person name="Gabaldon T."/>
            <person name="Grigoriev I.V."/>
            <person name="Corrochano L.M."/>
            <person name="Nicolas F.E."/>
            <person name="Garre V."/>
        </authorList>
    </citation>
    <scope>NUCLEOTIDE SEQUENCE [LARGE SCALE GENOMIC DNA]</scope>
    <source>
        <strain evidence="2 3">L51</strain>
    </source>
</reference>
<evidence type="ECO:0000313" key="3">
    <source>
        <dbReference type="Proteomes" id="UP001448207"/>
    </source>
</evidence>
<keyword evidence="1" id="KW-1133">Transmembrane helix</keyword>
<keyword evidence="1" id="KW-0812">Transmembrane</keyword>
<evidence type="ECO:0000313" key="2">
    <source>
        <dbReference type="EMBL" id="KAL0077898.1"/>
    </source>
</evidence>
<dbReference type="EMBL" id="JBCLYO010000026">
    <property type="protein sequence ID" value="KAL0077898.1"/>
    <property type="molecule type" value="Genomic_DNA"/>
</dbReference>
<evidence type="ECO:0008006" key="4">
    <source>
        <dbReference type="Google" id="ProtNLM"/>
    </source>
</evidence>
<feature type="transmembrane region" description="Helical" evidence="1">
    <location>
        <begin position="7"/>
        <end position="35"/>
    </location>
</feature>
<feature type="transmembrane region" description="Helical" evidence="1">
    <location>
        <begin position="47"/>
        <end position="63"/>
    </location>
</feature>
<sequence>MYKSIKYIYICTHFIFNIFIYKNLYICIQVCTLYTLHSHTHKNTNTILYYIIYMYISCLKMLIV</sequence>
<comment type="caution">
    <text evidence="2">The sequence shown here is derived from an EMBL/GenBank/DDBJ whole genome shotgun (WGS) entry which is preliminary data.</text>
</comment>
<evidence type="ECO:0000256" key="1">
    <source>
        <dbReference type="SAM" id="Phobius"/>
    </source>
</evidence>
<keyword evidence="1" id="KW-0472">Membrane</keyword>
<name>A0ABR3APK6_PHYBL</name>
<keyword evidence="3" id="KW-1185">Reference proteome</keyword>
<gene>
    <name evidence="2" type="ORF">J3Q64DRAFT_1766868</name>
</gene>
<accession>A0ABR3APK6</accession>
<proteinExistence type="predicted"/>
<protein>
    <recommendedName>
        <fullName evidence="4">C2H2-type zinc finger transcription factor</fullName>
    </recommendedName>
</protein>
<dbReference type="Proteomes" id="UP001448207">
    <property type="component" value="Unassembled WGS sequence"/>
</dbReference>